<organism evidence="4 5">
    <name type="scientific">Meloidogyne incognita</name>
    <name type="common">Southern root-knot nematode worm</name>
    <name type="synonym">Oxyuris incognita</name>
    <dbReference type="NCBI Taxonomy" id="6306"/>
    <lineage>
        <taxon>Eukaryota</taxon>
        <taxon>Metazoa</taxon>
        <taxon>Ecdysozoa</taxon>
        <taxon>Nematoda</taxon>
        <taxon>Chromadorea</taxon>
        <taxon>Rhabditida</taxon>
        <taxon>Tylenchina</taxon>
        <taxon>Tylenchomorpha</taxon>
        <taxon>Tylenchoidea</taxon>
        <taxon>Meloidogynidae</taxon>
        <taxon>Meloidogyninae</taxon>
        <taxon>Meloidogyne</taxon>
        <taxon>Meloidogyne incognita group</taxon>
    </lineage>
</organism>
<accession>A0A914KY30</accession>
<dbReference type="Gene3D" id="2.10.25.10">
    <property type="entry name" value="Laminin"/>
    <property type="match status" value="1"/>
</dbReference>
<name>A0A914KY30_MELIC</name>
<dbReference type="AlphaFoldDB" id="A0A914KY30"/>
<keyword evidence="1" id="KW-1015">Disulfide bond</keyword>
<evidence type="ECO:0000256" key="2">
    <source>
        <dbReference type="SAM" id="MobiDB-lite"/>
    </source>
</evidence>
<dbReference type="SUPFAM" id="SSF57196">
    <property type="entry name" value="EGF/Laminin"/>
    <property type="match status" value="1"/>
</dbReference>
<evidence type="ECO:0000256" key="1">
    <source>
        <dbReference type="PROSITE-ProRule" id="PRU00076"/>
    </source>
</evidence>
<keyword evidence="1" id="KW-0245">EGF-like domain</keyword>
<protein>
    <submittedName>
        <fullName evidence="5">EGF-like domain-containing protein</fullName>
    </submittedName>
</protein>
<reference evidence="5" key="1">
    <citation type="submission" date="2022-11" db="UniProtKB">
        <authorList>
            <consortium name="WormBaseParasite"/>
        </authorList>
    </citation>
    <scope>IDENTIFICATION</scope>
</reference>
<keyword evidence="4" id="KW-1185">Reference proteome</keyword>
<dbReference type="SMART" id="SM00181">
    <property type="entry name" value="EGF"/>
    <property type="match status" value="2"/>
</dbReference>
<dbReference type="InterPro" id="IPR000742">
    <property type="entry name" value="EGF"/>
</dbReference>
<feature type="compositionally biased region" description="Low complexity" evidence="2">
    <location>
        <begin position="182"/>
        <end position="194"/>
    </location>
</feature>
<feature type="region of interest" description="Disordered" evidence="2">
    <location>
        <begin position="179"/>
        <end position="209"/>
    </location>
</feature>
<comment type="caution">
    <text evidence="1">Lacks conserved residue(s) required for the propagation of feature annotation.</text>
</comment>
<dbReference type="PROSITE" id="PS00022">
    <property type="entry name" value="EGF_1"/>
    <property type="match status" value="1"/>
</dbReference>
<dbReference type="PROSITE" id="PS50026">
    <property type="entry name" value="EGF_3"/>
    <property type="match status" value="1"/>
</dbReference>
<sequence length="297" mass="32839">MFIIQKKNITLRVTFLIGTFVFFVNCLEDNSTIKVDVVPVSENNNLFNETTTITTNQLLIDSTTLNEPISLPIINDTNNNLTVIEDFVNETLKDENKNEINISQLNNETKIDLNQTLNNQQLENGNNNDNFNNTLNITENVELLHPTMLFTNDDKINVSNEAVADVPEKLPVRLSYQEMNNPQQQQQSPQLSPSIGGGQQSAASPSIINNSPPNLLPTQIFEVCTSNDCNGHGSCLGFRSAPFCSCNSGYLGFKCEDTACDNNLHCSGRGSCIGSVNQHFCFCNIGYSGSQCQTQLR</sequence>
<dbReference type="Proteomes" id="UP000887563">
    <property type="component" value="Unplaced"/>
</dbReference>
<evidence type="ECO:0000313" key="5">
    <source>
        <dbReference type="WBParaSite" id="Minc3s00169g06637"/>
    </source>
</evidence>
<feature type="disulfide bond" evidence="1">
    <location>
        <begin position="283"/>
        <end position="292"/>
    </location>
</feature>
<proteinExistence type="predicted"/>
<evidence type="ECO:0000313" key="4">
    <source>
        <dbReference type="Proteomes" id="UP000887563"/>
    </source>
</evidence>
<feature type="domain" description="EGF-like" evidence="3">
    <location>
        <begin position="256"/>
        <end position="293"/>
    </location>
</feature>
<dbReference type="WBParaSite" id="Minc3s00169g06637">
    <property type="protein sequence ID" value="Minc3s00169g06637"/>
    <property type="gene ID" value="Minc3s00169g06637"/>
</dbReference>
<evidence type="ECO:0000259" key="3">
    <source>
        <dbReference type="PROSITE" id="PS50026"/>
    </source>
</evidence>
<dbReference type="PROSITE" id="PS01186">
    <property type="entry name" value="EGF_2"/>
    <property type="match status" value="1"/>
</dbReference>